<dbReference type="RefSeq" id="WP_194291053.1">
    <property type="nucleotide sequence ID" value="NZ_WEGI01000014.1"/>
</dbReference>
<evidence type="ECO:0000256" key="2">
    <source>
        <dbReference type="PROSITE-ProRule" id="PRU00335"/>
    </source>
</evidence>
<name>A0A7K0DZE0_9NOCA</name>
<dbReference type="InterPro" id="IPR009057">
    <property type="entry name" value="Homeodomain-like_sf"/>
</dbReference>
<evidence type="ECO:0000256" key="1">
    <source>
        <dbReference type="ARBA" id="ARBA00023125"/>
    </source>
</evidence>
<keyword evidence="1 2" id="KW-0238">DNA-binding</keyword>
<evidence type="ECO:0000313" key="5">
    <source>
        <dbReference type="Proteomes" id="UP000431401"/>
    </source>
</evidence>
<feature type="DNA-binding region" description="H-T-H motif" evidence="2">
    <location>
        <begin position="34"/>
        <end position="53"/>
    </location>
</feature>
<dbReference type="EMBL" id="WEGI01000014">
    <property type="protein sequence ID" value="MQY30642.1"/>
    <property type="molecule type" value="Genomic_DNA"/>
</dbReference>
<dbReference type="Proteomes" id="UP000431401">
    <property type="component" value="Unassembled WGS sequence"/>
</dbReference>
<protein>
    <recommendedName>
        <fullName evidence="3">HTH tetR-type domain-containing protein</fullName>
    </recommendedName>
</protein>
<dbReference type="InterPro" id="IPR001647">
    <property type="entry name" value="HTH_TetR"/>
</dbReference>
<dbReference type="Gene3D" id="1.10.357.10">
    <property type="entry name" value="Tetracycline Repressor, domain 2"/>
    <property type="match status" value="1"/>
</dbReference>
<keyword evidence="5" id="KW-1185">Reference proteome</keyword>
<dbReference type="GO" id="GO:0000976">
    <property type="term" value="F:transcription cis-regulatory region binding"/>
    <property type="evidence" value="ECO:0007669"/>
    <property type="project" value="TreeGrafter"/>
</dbReference>
<dbReference type="Pfam" id="PF00440">
    <property type="entry name" value="TetR_N"/>
    <property type="match status" value="1"/>
</dbReference>
<evidence type="ECO:0000313" key="4">
    <source>
        <dbReference type="EMBL" id="MQY30642.1"/>
    </source>
</evidence>
<dbReference type="InterPro" id="IPR050109">
    <property type="entry name" value="HTH-type_TetR-like_transc_reg"/>
</dbReference>
<dbReference type="PANTHER" id="PTHR30055:SF223">
    <property type="entry name" value="HTH-TYPE TRANSCRIPTIONAL REGULATOR UIDR"/>
    <property type="match status" value="1"/>
</dbReference>
<dbReference type="AlphaFoldDB" id="A0A7K0DZE0"/>
<gene>
    <name evidence="4" type="ORF">NRB56_62440</name>
</gene>
<dbReference type="SUPFAM" id="SSF48498">
    <property type="entry name" value="Tetracyclin repressor-like, C-terminal domain"/>
    <property type="match status" value="1"/>
</dbReference>
<dbReference type="PANTHER" id="PTHR30055">
    <property type="entry name" value="HTH-TYPE TRANSCRIPTIONAL REGULATOR RUTR"/>
    <property type="match status" value="1"/>
</dbReference>
<dbReference type="Pfam" id="PF21597">
    <property type="entry name" value="TetR_C_43"/>
    <property type="match status" value="1"/>
</dbReference>
<evidence type="ECO:0000259" key="3">
    <source>
        <dbReference type="PROSITE" id="PS50977"/>
    </source>
</evidence>
<accession>A0A7K0DZE0</accession>
<comment type="caution">
    <text evidence="4">The sequence shown here is derived from an EMBL/GenBank/DDBJ whole genome shotgun (WGS) entry which is preliminary data.</text>
</comment>
<organism evidence="4 5">
    <name type="scientific">Nocardia aurantia</name>
    <dbReference type="NCBI Taxonomy" id="2585199"/>
    <lineage>
        <taxon>Bacteria</taxon>
        <taxon>Bacillati</taxon>
        <taxon>Actinomycetota</taxon>
        <taxon>Actinomycetes</taxon>
        <taxon>Mycobacteriales</taxon>
        <taxon>Nocardiaceae</taxon>
        <taxon>Nocardia</taxon>
    </lineage>
</organism>
<dbReference type="InterPro" id="IPR049445">
    <property type="entry name" value="TetR_SbtR-like_C"/>
</dbReference>
<dbReference type="SUPFAM" id="SSF46689">
    <property type="entry name" value="Homeodomain-like"/>
    <property type="match status" value="1"/>
</dbReference>
<dbReference type="GO" id="GO:0003700">
    <property type="term" value="F:DNA-binding transcription factor activity"/>
    <property type="evidence" value="ECO:0007669"/>
    <property type="project" value="TreeGrafter"/>
</dbReference>
<reference evidence="4 5" key="1">
    <citation type="submission" date="2019-10" db="EMBL/GenBank/DDBJ databases">
        <title>Nocardia macrotermitis sp. nov. and Nocardia aurantia sp. nov., isolated from the gut of fungus growing-termite Macrotermes natalensis.</title>
        <authorList>
            <person name="Benndorf R."/>
            <person name="Schwitalla J."/>
            <person name="Martin K."/>
            <person name="De Beer W."/>
            <person name="Kaster A.-K."/>
            <person name="Vollmers J."/>
            <person name="Poulsen M."/>
            <person name="Beemelmanns C."/>
        </authorList>
    </citation>
    <scope>NUCLEOTIDE SEQUENCE [LARGE SCALE GENOMIC DNA]</scope>
    <source>
        <strain evidence="4 5">RB56</strain>
    </source>
</reference>
<dbReference type="PROSITE" id="PS50977">
    <property type="entry name" value="HTH_TETR_2"/>
    <property type="match status" value="1"/>
</dbReference>
<dbReference type="InterPro" id="IPR036271">
    <property type="entry name" value="Tet_transcr_reg_TetR-rel_C_sf"/>
</dbReference>
<sequence length="193" mass="20877">MTGKPRQSRDVAANRAQIVEAAAAVFEEQGLRADMRAIARAAGFGVGTLYRHFPTREELLRAITDADLRDMAALELPPDTVALEALRLFFTATLTRLARNRALLDLLADSRPTATEFEACLRHMTAVGHAAIERSARDGTLAADVTATDIAYQFLALARIVQLVPDPAAVRHRIDLAVRGLSAVVVPNPAADR</sequence>
<feature type="domain" description="HTH tetR-type" evidence="3">
    <location>
        <begin position="12"/>
        <end position="71"/>
    </location>
</feature>
<proteinExistence type="predicted"/>
<dbReference type="PRINTS" id="PR00455">
    <property type="entry name" value="HTHTETR"/>
</dbReference>